<name>A0A9D2G049_9LACT</name>
<dbReference type="EMBL" id="DXAZ01000033">
    <property type="protein sequence ID" value="HIZ70609.1"/>
    <property type="molecule type" value="Genomic_DNA"/>
</dbReference>
<keyword evidence="3" id="KW-1003">Cell membrane</keyword>
<feature type="transmembrane region" description="Helical" evidence="8">
    <location>
        <begin position="79"/>
        <end position="97"/>
    </location>
</feature>
<dbReference type="Pfam" id="PF04093">
    <property type="entry name" value="MreD"/>
    <property type="match status" value="1"/>
</dbReference>
<keyword evidence="4 8" id="KW-0812">Transmembrane</keyword>
<dbReference type="GO" id="GO:0008360">
    <property type="term" value="P:regulation of cell shape"/>
    <property type="evidence" value="ECO:0007669"/>
    <property type="project" value="UniProtKB-KW"/>
</dbReference>
<proteinExistence type="inferred from homology"/>
<dbReference type="Proteomes" id="UP000824106">
    <property type="component" value="Unassembled WGS sequence"/>
</dbReference>
<comment type="subcellular location">
    <subcellularLocation>
        <location evidence="1">Cell membrane</location>
        <topology evidence="1">Multi-pass membrane protein</topology>
    </subcellularLocation>
</comment>
<organism evidence="9 10">
    <name type="scientific">Candidatus Atopostipes pullistercoris</name>
    <dbReference type="NCBI Taxonomy" id="2838467"/>
    <lineage>
        <taxon>Bacteria</taxon>
        <taxon>Bacillati</taxon>
        <taxon>Bacillota</taxon>
        <taxon>Bacilli</taxon>
        <taxon>Lactobacillales</taxon>
        <taxon>Carnobacteriaceae</taxon>
        <taxon>Atopostipes</taxon>
    </lineage>
</organism>
<evidence type="ECO:0000256" key="7">
    <source>
        <dbReference type="ARBA" id="ARBA00023136"/>
    </source>
</evidence>
<evidence type="ECO:0000256" key="4">
    <source>
        <dbReference type="ARBA" id="ARBA00022692"/>
    </source>
</evidence>
<keyword evidence="7 8" id="KW-0472">Membrane</keyword>
<evidence type="ECO:0000313" key="9">
    <source>
        <dbReference type="EMBL" id="HIZ70609.1"/>
    </source>
</evidence>
<reference evidence="9" key="1">
    <citation type="journal article" date="2021" name="PeerJ">
        <title>Extensive microbial diversity within the chicken gut microbiome revealed by metagenomics and culture.</title>
        <authorList>
            <person name="Gilroy R."/>
            <person name="Ravi A."/>
            <person name="Getino M."/>
            <person name="Pursley I."/>
            <person name="Horton D.L."/>
            <person name="Alikhan N.F."/>
            <person name="Baker D."/>
            <person name="Gharbi K."/>
            <person name="Hall N."/>
            <person name="Watson M."/>
            <person name="Adriaenssens E.M."/>
            <person name="Foster-Nyarko E."/>
            <person name="Jarju S."/>
            <person name="Secka A."/>
            <person name="Antonio M."/>
            <person name="Oren A."/>
            <person name="Chaudhuri R.R."/>
            <person name="La Ragione R."/>
            <person name="Hildebrand F."/>
            <person name="Pallen M.J."/>
        </authorList>
    </citation>
    <scope>NUCLEOTIDE SEQUENCE</scope>
    <source>
        <strain evidence="9">CHK169-4300</strain>
    </source>
</reference>
<feature type="transmembrane region" description="Helical" evidence="8">
    <location>
        <begin position="109"/>
        <end position="130"/>
    </location>
</feature>
<dbReference type="GO" id="GO:0005886">
    <property type="term" value="C:plasma membrane"/>
    <property type="evidence" value="ECO:0007669"/>
    <property type="project" value="UniProtKB-SubCell"/>
</dbReference>
<feature type="transmembrane region" description="Helical" evidence="8">
    <location>
        <begin position="151"/>
        <end position="175"/>
    </location>
</feature>
<comment type="similarity">
    <text evidence="2">Belongs to the MreD family.</text>
</comment>
<dbReference type="InterPro" id="IPR007227">
    <property type="entry name" value="Cell_shape_determining_MreD"/>
</dbReference>
<gene>
    <name evidence="9" type="primary">mreD</name>
    <name evidence="9" type="ORF">H9808_02445</name>
</gene>
<evidence type="ECO:0000256" key="5">
    <source>
        <dbReference type="ARBA" id="ARBA00022960"/>
    </source>
</evidence>
<evidence type="ECO:0000256" key="8">
    <source>
        <dbReference type="SAM" id="Phobius"/>
    </source>
</evidence>
<dbReference type="NCBIfam" id="TIGR03426">
    <property type="entry name" value="shape_MreD"/>
    <property type="match status" value="1"/>
</dbReference>
<reference evidence="9" key="2">
    <citation type="submission" date="2021-04" db="EMBL/GenBank/DDBJ databases">
        <authorList>
            <person name="Gilroy R."/>
        </authorList>
    </citation>
    <scope>NUCLEOTIDE SEQUENCE</scope>
    <source>
        <strain evidence="9">CHK169-4300</strain>
    </source>
</reference>
<sequence length="181" mass="20472">MSKIFMEKWRQNLTAILLMFSSVLIDGFIANNFTSTLDTSLGLVVPRTIVLMIIILSFHYKEGFMLGSAAAFGFIMDSYYLGFLGVYMPSLVLVAYLTYSLKRVIHPNVLSYTLIGILGITLVEIIAYGIMRILAITTIPIQYFIVSRLSATLLFNGIVMFLFSYFIHLLIVNIIEESQLR</sequence>
<feature type="transmembrane region" description="Helical" evidence="8">
    <location>
        <begin position="12"/>
        <end position="33"/>
    </location>
</feature>
<keyword evidence="5" id="KW-0133">Cell shape</keyword>
<comment type="caution">
    <text evidence="9">The sequence shown here is derived from an EMBL/GenBank/DDBJ whole genome shotgun (WGS) entry which is preliminary data.</text>
</comment>
<evidence type="ECO:0000313" key="10">
    <source>
        <dbReference type="Proteomes" id="UP000824106"/>
    </source>
</evidence>
<evidence type="ECO:0000256" key="2">
    <source>
        <dbReference type="ARBA" id="ARBA00007776"/>
    </source>
</evidence>
<evidence type="ECO:0000256" key="1">
    <source>
        <dbReference type="ARBA" id="ARBA00004651"/>
    </source>
</evidence>
<evidence type="ECO:0000256" key="6">
    <source>
        <dbReference type="ARBA" id="ARBA00022989"/>
    </source>
</evidence>
<keyword evidence="6 8" id="KW-1133">Transmembrane helix</keyword>
<protein>
    <submittedName>
        <fullName evidence="9">Rod shape-determining protein MreD</fullName>
    </submittedName>
</protein>
<dbReference type="AlphaFoldDB" id="A0A9D2G049"/>
<evidence type="ECO:0000256" key="3">
    <source>
        <dbReference type="ARBA" id="ARBA00022475"/>
    </source>
</evidence>
<feature type="transmembrane region" description="Helical" evidence="8">
    <location>
        <begin position="39"/>
        <end position="58"/>
    </location>
</feature>
<accession>A0A9D2G049</accession>